<evidence type="ECO:0000313" key="3">
    <source>
        <dbReference type="EMBL" id="MFC5909895.1"/>
    </source>
</evidence>
<dbReference type="InterPro" id="IPR036388">
    <property type="entry name" value="WH-like_DNA-bd_sf"/>
</dbReference>
<dbReference type="Pfam" id="PF03551">
    <property type="entry name" value="PadR"/>
    <property type="match status" value="1"/>
</dbReference>
<accession>A0ABW1G7J3</accession>
<evidence type="ECO:0000259" key="2">
    <source>
        <dbReference type="Pfam" id="PF03551"/>
    </source>
</evidence>
<dbReference type="InterPro" id="IPR005149">
    <property type="entry name" value="Tscrpt_reg_PadR_N"/>
</dbReference>
<dbReference type="RefSeq" id="WP_380586094.1">
    <property type="nucleotide sequence ID" value="NZ_JBHSQJ010000095.1"/>
</dbReference>
<comment type="caution">
    <text evidence="3">The sequence shown here is derived from an EMBL/GenBank/DDBJ whole genome shotgun (WGS) entry which is preliminary data.</text>
</comment>
<feature type="domain" description="Transcription regulator PadR N-terminal" evidence="2">
    <location>
        <begin position="24"/>
        <end position="99"/>
    </location>
</feature>
<gene>
    <name evidence="3" type="ORF">ACFP3V_22100</name>
</gene>
<dbReference type="Proteomes" id="UP001596174">
    <property type="component" value="Unassembled WGS sequence"/>
</dbReference>
<evidence type="ECO:0000313" key="4">
    <source>
        <dbReference type="Proteomes" id="UP001596174"/>
    </source>
</evidence>
<dbReference type="InterPro" id="IPR036390">
    <property type="entry name" value="WH_DNA-bd_sf"/>
</dbReference>
<dbReference type="EMBL" id="JBHSQJ010000095">
    <property type="protein sequence ID" value="MFC5909895.1"/>
    <property type="molecule type" value="Genomic_DNA"/>
</dbReference>
<organism evidence="3 4">
    <name type="scientific">Streptacidiphilus monticola</name>
    <dbReference type="NCBI Taxonomy" id="2161674"/>
    <lineage>
        <taxon>Bacteria</taxon>
        <taxon>Bacillati</taxon>
        <taxon>Actinomycetota</taxon>
        <taxon>Actinomycetes</taxon>
        <taxon>Kitasatosporales</taxon>
        <taxon>Streptomycetaceae</taxon>
        <taxon>Streptacidiphilus</taxon>
    </lineage>
</organism>
<dbReference type="SUPFAM" id="SSF46785">
    <property type="entry name" value="Winged helix' DNA-binding domain"/>
    <property type="match status" value="1"/>
</dbReference>
<evidence type="ECO:0000256" key="1">
    <source>
        <dbReference type="SAM" id="MobiDB-lite"/>
    </source>
</evidence>
<name>A0ABW1G7J3_9ACTN</name>
<feature type="compositionally biased region" description="Basic and acidic residues" evidence="1">
    <location>
        <begin position="215"/>
        <end position="227"/>
    </location>
</feature>
<dbReference type="PANTHER" id="PTHR43252:SF2">
    <property type="entry name" value="TRANSCRIPTION REGULATOR, PADR-LIKE FAMILY"/>
    <property type="match status" value="1"/>
</dbReference>
<reference evidence="4" key="1">
    <citation type="journal article" date="2019" name="Int. J. Syst. Evol. Microbiol.">
        <title>The Global Catalogue of Microorganisms (GCM) 10K type strain sequencing project: providing services to taxonomists for standard genome sequencing and annotation.</title>
        <authorList>
            <consortium name="The Broad Institute Genomics Platform"/>
            <consortium name="The Broad Institute Genome Sequencing Center for Infectious Disease"/>
            <person name="Wu L."/>
            <person name="Ma J."/>
        </authorList>
    </citation>
    <scope>NUCLEOTIDE SEQUENCE [LARGE SCALE GENOMIC DNA]</scope>
    <source>
        <strain evidence="4">JCM 4816</strain>
    </source>
</reference>
<feature type="region of interest" description="Disordered" evidence="1">
    <location>
        <begin position="215"/>
        <end position="239"/>
    </location>
</feature>
<dbReference type="Gene3D" id="1.10.10.10">
    <property type="entry name" value="Winged helix-like DNA-binding domain superfamily/Winged helix DNA-binding domain"/>
    <property type="match status" value="1"/>
</dbReference>
<proteinExistence type="predicted"/>
<keyword evidence="4" id="KW-1185">Reference proteome</keyword>
<protein>
    <submittedName>
        <fullName evidence="3">PadR family transcriptional regulator</fullName>
    </submittedName>
</protein>
<dbReference type="PANTHER" id="PTHR43252">
    <property type="entry name" value="TRANSCRIPTIONAL REGULATOR YQJI"/>
    <property type="match status" value="1"/>
</dbReference>
<sequence>MATTPAPSGRPRRRVLSNPLALAVLTLLAEQPRHPYDMAQTLRSRRKEGSIRINFGSLYTVVQNLEKHGFIEASGTERAGRRPERTVYAITESGRAEMHDWLSELLRTPAKEYPQFEAGLSLMGVLPPDEVIALLAERQQALDAQLASEEASLGEIGGVLPRIFLIEGEYQLALLRAEAEWLRQVRAELEAGTFDGLAGWRQYHETGEVPAEFAEFDRQAKQAERGEQSTQGAARHTHE</sequence>